<feature type="transmembrane region" description="Helical" evidence="1">
    <location>
        <begin position="169"/>
        <end position="189"/>
    </location>
</feature>
<evidence type="ECO:0000256" key="1">
    <source>
        <dbReference type="SAM" id="Phobius"/>
    </source>
</evidence>
<feature type="transmembrane region" description="Helical" evidence="1">
    <location>
        <begin position="195"/>
        <end position="216"/>
    </location>
</feature>
<feature type="transmembrane region" description="Helical" evidence="1">
    <location>
        <begin position="12"/>
        <end position="31"/>
    </location>
</feature>
<feature type="domain" description="Phosphatidic acid phosphatase type 2/haloperoxidase" evidence="2">
    <location>
        <begin position="96"/>
        <end position="210"/>
    </location>
</feature>
<organism evidence="3 4">
    <name type="scientific">Radiobacillus deserti</name>
    <dbReference type="NCBI Taxonomy" id="2594883"/>
    <lineage>
        <taxon>Bacteria</taxon>
        <taxon>Bacillati</taxon>
        <taxon>Bacillota</taxon>
        <taxon>Bacilli</taxon>
        <taxon>Bacillales</taxon>
        <taxon>Bacillaceae</taxon>
        <taxon>Radiobacillus</taxon>
    </lineage>
</organism>
<dbReference type="PANTHER" id="PTHR14969:SF13">
    <property type="entry name" value="AT30094P"/>
    <property type="match status" value="1"/>
</dbReference>
<keyword evidence="1" id="KW-1133">Transmembrane helix</keyword>
<dbReference type="KEGG" id="aqt:FN924_09340"/>
<evidence type="ECO:0000259" key="2">
    <source>
        <dbReference type="SMART" id="SM00014"/>
    </source>
</evidence>
<keyword evidence="1" id="KW-0472">Membrane</keyword>
<keyword evidence="1" id="KW-0812">Transmembrane</keyword>
<dbReference type="OrthoDB" id="9789113at2"/>
<protein>
    <submittedName>
        <fullName evidence="3">Phosphatase PAP2 family protein</fullName>
    </submittedName>
</protein>
<reference evidence="3 4" key="1">
    <citation type="submission" date="2019-07" db="EMBL/GenBank/DDBJ databases">
        <authorList>
            <person name="Li J."/>
        </authorList>
    </citation>
    <scope>NUCLEOTIDE SEQUENCE [LARGE SCALE GENOMIC DNA]</scope>
    <source>
        <strain evidence="3 4">TKL69</strain>
    </source>
</reference>
<feature type="transmembrane region" description="Helical" evidence="1">
    <location>
        <begin position="63"/>
        <end position="89"/>
    </location>
</feature>
<dbReference type="Pfam" id="PF01569">
    <property type="entry name" value="PAP2"/>
    <property type="match status" value="1"/>
</dbReference>
<dbReference type="EMBL" id="CP041666">
    <property type="protein sequence ID" value="QDP40363.1"/>
    <property type="molecule type" value="Genomic_DNA"/>
</dbReference>
<dbReference type="InterPro" id="IPR036938">
    <property type="entry name" value="PAP2/HPO_sf"/>
</dbReference>
<dbReference type="SMART" id="SM00014">
    <property type="entry name" value="acidPPc"/>
    <property type="match status" value="1"/>
</dbReference>
<gene>
    <name evidence="3" type="ORF">FN924_09340</name>
</gene>
<sequence length="244" mass="27765">MIKEKMKKTGFPLIIVLIGLVLISGFTYLFVEIGDGLLEEEVRRFDTVLIEALKTIETDVLDFIMLIITELGSVWFLTTCSIIVILLLWFRGKDNFGIMAFLIAIAGGGIITRVLKEFYGRGRPTINPEIDAVGFSFPSGHSMGSLIFYGFMIYFLLKSRISKQFKTILSFFSSCLIILIGFSRIYLGAHFPSDVIAGYLAGTVWMLICIIALEWVEWQTQYHIQPFRAVRAFFIQKFHVKSNK</sequence>
<dbReference type="RefSeq" id="WP_143893863.1">
    <property type="nucleotide sequence ID" value="NZ_CP041666.1"/>
</dbReference>
<dbReference type="AlphaFoldDB" id="A0A516KG29"/>
<feature type="transmembrane region" description="Helical" evidence="1">
    <location>
        <begin position="135"/>
        <end position="157"/>
    </location>
</feature>
<dbReference type="InterPro" id="IPR000326">
    <property type="entry name" value="PAP2/HPO"/>
</dbReference>
<dbReference type="CDD" id="cd03392">
    <property type="entry name" value="PAP2_like_2"/>
    <property type="match status" value="1"/>
</dbReference>
<evidence type="ECO:0000313" key="3">
    <source>
        <dbReference type="EMBL" id="QDP40363.1"/>
    </source>
</evidence>
<evidence type="ECO:0000313" key="4">
    <source>
        <dbReference type="Proteomes" id="UP000315215"/>
    </source>
</evidence>
<name>A0A516KG29_9BACI</name>
<dbReference type="SUPFAM" id="SSF48317">
    <property type="entry name" value="Acid phosphatase/Vanadium-dependent haloperoxidase"/>
    <property type="match status" value="1"/>
</dbReference>
<accession>A0A516KG29</accession>
<dbReference type="PANTHER" id="PTHR14969">
    <property type="entry name" value="SPHINGOSINE-1-PHOSPHATE PHOSPHOHYDROLASE"/>
    <property type="match status" value="1"/>
</dbReference>
<dbReference type="Gene3D" id="1.20.144.10">
    <property type="entry name" value="Phosphatidic acid phosphatase type 2/haloperoxidase"/>
    <property type="match status" value="2"/>
</dbReference>
<dbReference type="Proteomes" id="UP000315215">
    <property type="component" value="Chromosome"/>
</dbReference>
<keyword evidence="4" id="KW-1185">Reference proteome</keyword>
<feature type="transmembrane region" description="Helical" evidence="1">
    <location>
        <begin position="96"/>
        <end position="115"/>
    </location>
</feature>
<proteinExistence type="predicted"/>